<dbReference type="GO" id="GO:0008270">
    <property type="term" value="F:zinc ion binding"/>
    <property type="evidence" value="ECO:0007669"/>
    <property type="project" value="UniProtKB-UniRule"/>
</dbReference>
<gene>
    <name evidence="15" type="primary">mutM</name>
    <name evidence="15" type="synonym">fpg</name>
    <name evidence="18" type="ORF">cpu_20700</name>
</gene>
<feature type="active site" description="Proton donor" evidence="15">
    <location>
        <position position="3"/>
    </location>
</feature>
<protein>
    <recommendedName>
        <fullName evidence="15">Formamidopyrimidine-DNA glycosylase</fullName>
        <shortName evidence="15">Fapy-DNA glycosylase</shortName>
        <ecNumber evidence="15">3.2.2.23</ecNumber>
    </recommendedName>
    <alternativeName>
        <fullName evidence="15">DNA-(apurinic or apyrimidinic site) lyase MutM</fullName>
        <shortName evidence="15">AP lyase MutM</shortName>
        <ecNumber evidence="15">4.2.99.18</ecNumber>
    </alternativeName>
</protein>
<dbReference type="InterPro" id="IPR010663">
    <property type="entry name" value="Znf_FPG/IleRS"/>
</dbReference>
<comment type="similarity">
    <text evidence="2 15">Belongs to the FPG family.</text>
</comment>
<keyword evidence="9 15" id="KW-0238">DNA-binding</keyword>
<comment type="caution">
    <text evidence="15">Lacks conserved residue(s) required for the propagation of feature annotation.</text>
</comment>
<evidence type="ECO:0000256" key="1">
    <source>
        <dbReference type="ARBA" id="ARBA00001668"/>
    </source>
</evidence>
<dbReference type="SMART" id="SM00898">
    <property type="entry name" value="Fapy_DNA_glyco"/>
    <property type="match status" value="1"/>
</dbReference>
<dbReference type="EMBL" id="BDJK01000055">
    <property type="protein sequence ID" value="GAV23560.1"/>
    <property type="molecule type" value="Genomic_DNA"/>
</dbReference>
<dbReference type="GO" id="GO:0006284">
    <property type="term" value="P:base-excision repair"/>
    <property type="evidence" value="ECO:0007669"/>
    <property type="project" value="InterPro"/>
</dbReference>
<evidence type="ECO:0000256" key="11">
    <source>
        <dbReference type="ARBA" id="ARBA00023239"/>
    </source>
</evidence>
<dbReference type="InterPro" id="IPR020629">
    <property type="entry name" value="FPG_Glyclase"/>
</dbReference>
<evidence type="ECO:0000256" key="15">
    <source>
        <dbReference type="HAMAP-Rule" id="MF_00103"/>
    </source>
</evidence>
<keyword evidence="10 15" id="KW-0234">DNA repair</keyword>
<dbReference type="AlphaFoldDB" id="A0A1L8CXD0"/>
<dbReference type="STRING" id="870242.cpu_20700"/>
<evidence type="ECO:0000256" key="14">
    <source>
        <dbReference type="ARBA" id="ARBA00044632"/>
    </source>
</evidence>
<dbReference type="SUPFAM" id="SSF57716">
    <property type="entry name" value="Glucocorticoid receptor-like (DNA-binding domain)"/>
    <property type="match status" value="1"/>
</dbReference>
<dbReference type="GO" id="GO:0003684">
    <property type="term" value="F:damaged DNA binding"/>
    <property type="evidence" value="ECO:0007669"/>
    <property type="project" value="InterPro"/>
</dbReference>
<evidence type="ECO:0000256" key="10">
    <source>
        <dbReference type="ARBA" id="ARBA00023204"/>
    </source>
</evidence>
<dbReference type="PROSITE" id="PS01242">
    <property type="entry name" value="ZF_FPG_1"/>
    <property type="match status" value="1"/>
</dbReference>
<dbReference type="PROSITE" id="PS51068">
    <property type="entry name" value="FPG_CAT"/>
    <property type="match status" value="1"/>
</dbReference>
<keyword evidence="7 15" id="KW-0378">Hydrolase</keyword>
<dbReference type="EC" id="3.2.2.23" evidence="15"/>
<evidence type="ECO:0000256" key="2">
    <source>
        <dbReference type="ARBA" id="ARBA00009409"/>
    </source>
</evidence>
<dbReference type="InterPro" id="IPR015886">
    <property type="entry name" value="H2TH_FPG"/>
</dbReference>
<dbReference type="CDD" id="cd08966">
    <property type="entry name" value="EcFpg-like_N"/>
    <property type="match status" value="1"/>
</dbReference>
<evidence type="ECO:0000313" key="18">
    <source>
        <dbReference type="EMBL" id="GAV23560.1"/>
    </source>
</evidence>
<sequence>MPELPEVETIKRSLIPKILGKIIHGVVVYLPKVVKNMTVEEFTRRVAGKKIISLERRGKYLLIGLSSKETLTVHLRMTGKLLVLSKGCLKDKHTHAVFDLGDVELHYNDVRQFGGFSFAMPEVGPEPLEEDFTIDYLRTKLKASKKNLKAFLLDQKIIAGIGNIYADEILFEAGLSPKRLAATLKDYEGEKLFKAIRKVLTLGIEHRGTSIRDYVDSENRQGGFQHFLKVYGKEGFTCVRCGNLIIRERHAGRSTHYCPNCQK</sequence>
<comment type="cofactor">
    <cofactor evidence="15">
        <name>Zn(2+)</name>
        <dbReference type="ChEBI" id="CHEBI:29105"/>
    </cofactor>
    <text evidence="15">Binds 1 zinc ion per subunit.</text>
</comment>
<feature type="active site" description="Proton donor; for delta-elimination activity" evidence="15">
    <location>
        <position position="253"/>
    </location>
</feature>
<dbReference type="PANTHER" id="PTHR22993:SF9">
    <property type="entry name" value="FORMAMIDOPYRIMIDINE-DNA GLYCOSYLASE"/>
    <property type="match status" value="1"/>
</dbReference>
<comment type="subunit">
    <text evidence="3 15">Monomer.</text>
</comment>
<evidence type="ECO:0000256" key="7">
    <source>
        <dbReference type="ARBA" id="ARBA00022801"/>
    </source>
</evidence>
<evidence type="ECO:0000256" key="6">
    <source>
        <dbReference type="ARBA" id="ARBA00022771"/>
    </source>
</evidence>
<comment type="catalytic activity">
    <reaction evidence="14 15">
        <text>2'-deoxyribonucleotide-(2'-deoxyribose 5'-phosphate)-2'-deoxyribonucleotide-DNA = a 3'-end 2'-deoxyribonucleotide-(2,3-dehydro-2,3-deoxyribose 5'-phosphate)-DNA + a 5'-end 5'-phospho-2'-deoxyribonucleoside-DNA + H(+)</text>
        <dbReference type="Rhea" id="RHEA:66592"/>
        <dbReference type="Rhea" id="RHEA-COMP:13180"/>
        <dbReference type="Rhea" id="RHEA-COMP:16897"/>
        <dbReference type="Rhea" id="RHEA-COMP:17067"/>
        <dbReference type="ChEBI" id="CHEBI:15378"/>
        <dbReference type="ChEBI" id="CHEBI:136412"/>
        <dbReference type="ChEBI" id="CHEBI:157695"/>
        <dbReference type="ChEBI" id="CHEBI:167181"/>
        <dbReference type="EC" id="4.2.99.18"/>
    </reaction>
</comment>
<keyword evidence="4 15" id="KW-0479">Metal-binding</keyword>
<keyword evidence="8 15" id="KW-0862">Zinc</keyword>
<feature type="domain" description="Formamidopyrimidine-DNA glycosylase catalytic" evidence="17">
    <location>
        <begin position="2"/>
        <end position="114"/>
    </location>
</feature>
<proteinExistence type="inferred from homology"/>
<dbReference type="GO" id="GO:0034039">
    <property type="term" value="F:8-oxo-7,8-dihydroguanine DNA N-glycosylase activity"/>
    <property type="evidence" value="ECO:0007669"/>
    <property type="project" value="TreeGrafter"/>
</dbReference>
<evidence type="ECO:0000259" key="17">
    <source>
        <dbReference type="PROSITE" id="PS51068"/>
    </source>
</evidence>
<dbReference type="HAMAP" id="MF_00103">
    <property type="entry name" value="Fapy_DNA_glycosyl"/>
    <property type="match status" value="1"/>
</dbReference>
<reference evidence="19" key="1">
    <citation type="submission" date="2016-12" db="EMBL/GenBank/DDBJ databases">
        <title>Draft Genome Sequences od Carboxydothermus pertinax and islandicus, Hydrogenogenic Carboxydotrophic Bacteria.</title>
        <authorList>
            <person name="Fukuyama Y."/>
            <person name="Ohmae K."/>
            <person name="Yoneda Y."/>
            <person name="Yoshida T."/>
            <person name="Sako Y."/>
        </authorList>
    </citation>
    <scope>NUCLEOTIDE SEQUENCE [LARGE SCALE GENOMIC DNA]</scope>
    <source>
        <strain evidence="19">Ug1</strain>
    </source>
</reference>
<evidence type="ECO:0000256" key="9">
    <source>
        <dbReference type="ARBA" id="ARBA00023125"/>
    </source>
</evidence>
<dbReference type="EC" id="4.2.99.18" evidence="15"/>
<keyword evidence="19" id="KW-1185">Reference proteome</keyword>
<feature type="domain" description="FPG-type" evidence="16">
    <location>
        <begin position="229"/>
        <end position="263"/>
    </location>
</feature>
<keyword evidence="13 15" id="KW-0326">Glycosidase</keyword>
<keyword evidence="5 15" id="KW-0227">DNA damage</keyword>
<dbReference type="NCBIfam" id="NF002211">
    <property type="entry name" value="PRK01103.1"/>
    <property type="match status" value="1"/>
</dbReference>
<accession>A0A1L8CXD0</accession>
<comment type="catalytic activity">
    <reaction evidence="1 15">
        <text>Hydrolysis of DNA containing ring-opened 7-methylguanine residues, releasing 2,6-diamino-4-hydroxy-5-(N-methyl)formamidopyrimidine.</text>
        <dbReference type="EC" id="3.2.2.23"/>
    </reaction>
</comment>
<name>A0A1L8CXD0_9THEO</name>
<dbReference type="FunFam" id="1.10.8.50:FF:000003">
    <property type="entry name" value="Formamidopyrimidine-DNA glycosylase"/>
    <property type="match status" value="1"/>
</dbReference>
<dbReference type="SUPFAM" id="SSF81624">
    <property type="entry name" value="N-terminal domain of MutM-like DNA repair proteins"/>
    <property type="match status" value="1"/>
</dbReference>
<dbReference type="SMART" id="SM01232">
    <property type="entry name" value="H2TH"/>
    <property type="match status" value="1"/>
</dbReference>
<evidence type="ECO:0000256" key="5">
    <source>
        <dbReference type="ARBA" id="ARBA00022763"/>
    </source>
</evidence>
<evidence type="ECO:0000256" key="8">
    <source>
        <dbReference type="ARBA" id="ARBA00022833"/>
    </source>
</evidence>
<dbReference type="RefSeq" id="WP_075859959.1">
    <property type="nucleotide sequence ID" value="NZ_BDJK01000055.1"/>
</dbReference>
<feature type="active site" description="Schiff-base intermediate with DNA" evidence="15">
    <location>
        <position position="2"/>
    </location>
</feature>
<evidence type="ECO:0000256" key="12">
    <source>
        <dbReference type="ARBA" id="ARBA00023268"/>
    </source>
</evidence>
<keyword evidence="12 15" id="KW-0511">Multifunctional enzyme</keyword>
<feature type="active site" description="Proton donor; for beta-elimination activity" evidence="15">
    <location>
        <position position="59"/>
    </location>
</feature>
<feature type="binding site" evidence="15">
    <location>
        <position position="93"/>
    </location>
    <ligand>
        <name>DNA</name>
        <dbReference type="ChEBI" id="CHEBI:16991"/>
    </ligand>
</feature>
<comment type="function">
    <text evidence="15">Involved in base excision repair of DNA damaged by oxidation or by mutagenic agents. Acts as DNA glycosylase that recognizes and removes damaged bases. Has a preference for oxidized purines, such as 7,8-dihydro-8-oxoguanine (8-oxoG). Has AP (apurinic/apyrimidinic) lyase activity and introduces nicks in the DNA strand. Cleaves the DNA backbone by beta-delta elimination to generate a single-strand break at the site of the removed base with both 3'- and 5'-phosphates.</text>
</comment>
<dbReference type="Gene3D" id="3.20.190.10">
    <property type="entry name" value="MutM-like, N-terminal"/>
    <property type="match status" value="1"/>
</dbReference>
<dbReference type="PROSITE" id="PS51066">
    <property type="entry name" value="ZF_FPG_2"/>
    <property type="match status" value="1"/>
</dbReference>
<dbReference type="InterPro" id="IPR015887">
    <property type="entry name" value="DNA_glyclase_Znf_dom_DNA_BS"/>
</dbReference>
<evidence type="ECO:0000256" key="4">
    <source>
        <dbReference type="ARBA" id="ARBA00022723"/>
    </source>
</evidence>
<evidence type="ECO:0000313" key="19">
    <source>
        <dbReference type="Proteomes" id="UP000187485"/>
    </source>
</evidence>
<keyword evidence="6 15" id="KW-0863">Zinc-finger</keyword>
<dbReference type="Pfam" id="PF06827">
    <property type="entry name" value="zf-FPG_IleRS"/>
    <property type="match status" value="1"/>
</dbReference>
<organism evidence="18 19">
    <name type="scientific">Carboxydothermus pertinax</name>
    <dbReference type="NCBI Taxonomy" id="870242"/>
    <lineage>
        <taxon>Bacteria</taxon>
        <taxon>Bacillati</taxon>
        <taxon>Bacillota</taxon>
        <taxon>Clostridia</taxon>
        <taxon>Thermoanaerobacterales</taxon>
        <taxon>Thermoanaerobacteraceae</taxon>
        <taxon>Carboxydothermus</taxon>
    </lineage>
</organism>
<dbReference type="InterPro" id="IPR012319">
    <property type="entry name" value="FPG_cat"/>
</dbReference>
<dbReference type="InterPro" id="IPR010979">
    <property type="entry name" value="Ribosomal_uS13-like_H2TH"/>
</dbReference>
<dbReference type="InterPro" id="IPR000214">
    <property type="entry name" value="Znf_DNA_glyclase/AP_lyase"/>
</dbReference>
<dbReference type="InterPro" id="IPR035937">
    <property type="entry name" value="FPG_N"/>
</dbReference>
<evidence type="ECO:0000259" key="16">
    <source>
        <dbReference type="PROSITE" id="PS51066"/>
    </source>
</evidence>
<dbReference type="Pfam" id="PF01149">
    <property type="entry name" value="Fapy_DNA_glyco"/>
    <property type="match status" value="1"/>
</dbReference>
<evidence type="ECO:0000256" key="13">
    <source>
        <dbReference type="ARBA" id="ARBA00023295"/>
    </source>
</evidence>
<dbReference type="Proteomes" id="UP000187485">
    <property type="component" value="Unassembled WGS sequence"/>
</dbReference>
<dbReference type="NCBIfam" id="TIGR00577">
    <property type="entry name" value="fpg"/>
    <property type="match status" value="1"/>
</dbReference>
<dbReference type="Pfam" id="PF06831">
    <property type="entry name" value="H2TH"/>
    <property type="match status" value="1"/>
</dbReference>
<comment type="caution">
    <text evidence="18">The sequence shown here is derived from an EMBL/GenBank/DDBJ whole genome shotgun (WGS) entry which is preliminary data.</text>
</comment>
<dbReference type="GO" id="GO:0140078">
    <property type="term" value="F:class I DNA-(apurinic or apyrimidinic site) endonuclease activity"/>
    <property type="evidence" value="ECO:0007669"/>
    <property type="project" value="UniProtKB-EC"/>
</dbReference>
<dbReference type="OrthoDB" id="9800855at2"/>
<evidence type="ECO:0000256" key="3">
    <source>
        <dbReference type="ARBA" id="ARBA00011245"/>
    </source>
</evidence>
<dbReference type="SUPFAM" id="SSF46946">
    <property type="entry name" value="S13-like H2TH domain"/>
    <property type="match status" value="1"/>
</dbReference>
<dbReference type="GO" id="GO:0003690">
    <property type="term" value="F:double-stranded DNA binding"/>
    <property type="evidence" value="ECO:0007669"/>
    <property type="project" value="UniProtKB-ARBA"/>
</dbReference>
<feature type="binding site" evidence="15">
    <location>
        <position position="111"/>
    </location>
    <ligand>
        <name>DNA</name>
        <dbReference type="ChEBI" id="CHEBI:16991"/>
    </ligand>
</feature>
<dbReference type="PANTHER" id="PTHR22993">
    <property type="entry name" value="FORMAMIDOPYRIMIDINE-DNA GLYCOSYLASE"/>
    <property type="match status" value="1"/>
</dbReference>
<dbReference type="Gene3D" id="1.10.8.50">
    <property type="match status" value="1"/>
</dbReference>
<keyword evidence="11 15" id="KW-0456">Lyase</keyword>